<sequence>MRVLTLLSCLLLLARSGGAQTCNTHGQTPETAFPVCGTSVFTQTTVPLCGGRTLPSPACSRDQLTDVNPFYYKFTCFEAGTLGFVITPKNNSSDYDWEVYDITGRKPGDIFNDGSLVVSSNWSGETGTTGASAQGNQIFVCAGTGKPLWSSMPQLVKGHEYLLLVSHFTNSQSGYDLEFKGGTAVITDPKAPGLQNATAHCNAQTIRLKLNKMMRCNSITASGSEFVILPNNTPVSSASPICGNGFETDSVEIRLARPLDPGNYQLAIRAGTDANTILDNCGNGVPEGELAPFKVDPTLPTRLDSIVPVGCAPNQLTLVFRKGVYCNTVAADGSDFVIQGPYAVGITRAVLNCQNGLSETITLELAAPMVDAGNFRVALRRNASGTVPTDECGNPIPLGAVNFTVADTVSAAFTYNIQYGCTTDSVQFNHPGTRGVNQWSWILDEGKTSTVRNPLALYNVFTTKNIRLAVSNGVCVDTADTKVVLENFLSLDFKATTEECPNEPVQFTSTAVGRGLRHRWVFGDGTTSSEAQPVHRFNAPLRTAAINVTYSVTDSFGCTRSVTKPITIYSSCTVHVPNAFTPGSDGRNDLFRPLNAFRIDGYEFIVYNRWGQEVFRTRDPKRGWDGRISGQLQNTGTYVWTLRYRELSTGTQMERKGSVVLIR</sequence>
<keyword evidence="1" id="KW-0732">Signal</keyword>
<dbReference type="InterPro" id="IPR022409">
    <property type="entry name" value="PKD/Chitinase_dom"/>
</dbReference>
<accession>A0A1M4WL87</accession>
<dbReference type="Proteomes" id="UP000184368">
    <property type="component" value="Unassembled WGS sequence"/>
</dbReference>
<evidence type="ECO:0000259" key="2">
    <source>
        <dbReference type="PROSITE" id="PS50093"/>
    </source>
</evidence>
<dbReference type="OrthoDB" id="610082at2"/>
<keyword evidence="4" id="KW-1185">Reference proteome</keyword>
<evidence type="ECO:0000313" key="4">
    <source>
        <dbReference type="Proteomes" id="UP000184368"/>
    </source>
</evidence>
<dbReference type="NCBIfam" id="TIGR04131">
    <property type="entry name" value="Bac_Flav_CTERM"/>
    <property type="match status" value="1"/>
</dbReference>
<name>A0A1M4WL87_9BACT</name>
<dbReference type="STRING" id="1302690.BUE76_07080"/>
<feature type="domain" description="PKD" evidence="2">
    <location>
        <begin position="502"/>
        <end position="540"/>
    </location>
</feature>
<dbReference type="CDD" id="cd00146">
    <property type="entry name" value="PKD"/>
    <property type="match status" value="1"/>
</dbReference>
<feature type="chain" id="PRO_5013087133" evidence="1">
    <location>
        <begin position="20"/>
        <end position="663"/>
    </location>
</feature>
<dbReference type="SMART" id="SM00089">
    <property type="entry name" value="PKD"/>
    <property type="match status" value="1"/>
</dbReference>
<dbReference type="RefSeq" id="WP_083596366.1">
    <property type="nucleotide sequence ID" value="NZ_FQUO01000003.1"/>
</dbReference>
<evidence type="ECO:0000256" key="1">
    <source>
        <dbReference type="SAM" id="SignalP"/>
    </source>
</evidence>
<dbReference type="InterPro" id="IPR026341">
    <property type="entry name" value="T9SS_type_B"/>
</dbReference>
<gene>
    <name evidence="3" type="ORF">SAMN05444008_10362</name>
</gene>
<dbReference type="EMBL" id="FQUO01000003">
    <property type="protein sequence ID" value="SHE81986.1"/>
    <property type="molecule type" value="Genomic_DNA"/>
</dbReference>
<dbReference type="InterPro" id="IPR000601">
    <property type="entry name" value="PKD_dom"/>
</dbReference>
<protein>
    <submittedName>
        <fullName evidence="3">Gliding motility-associated C-terminal domain-containing protein</fullName>
    </submittedName>
</protein>
<reference evidence="3 4" key="1">
    <citation type="submission" date="2016-11" db="EMBL/GenBank/DDBJ databases">
        <authorList>
            <person name="Jaros S."/>
            <person name="Januszkiewicz K."/>
            <person name="Wedrychowicz H."/>
        </authorList>
    </citation>
    <scope>NUCLEOTIDE SEQUENCE [LARGE SCALE GENOMIC DNA]</scope>
    <source>
        <strain evidence="3 4">DSM 26897</strain>
    </source>
</reference>
<evidence type="ECO:0000313" key="3">
    <source>
        <dbReference type="EMBL" id="SHE81986.1"/>
    </source>
</evidence>
<dbReference type="Pfam" id="PF18911">
    <property type="entry name" value="PKD_4"/>
    <property type="match status" value="1"/>
</dbReference>
<dbReference type="SUPFAM" id="SSF49299">
    <property type="entry name" value="PKD domain"/>
    <property type="match status" value="2"/>
</dbReference>
<dbReference type="InterPro" id="IPR035986">
    <property type="entry name" value="PKD_dom_sf"/>
</dbReference>
<dbReference type="InterPro" id="IPR013783">
    <property type="entry name" value="Ig-like_fold"/>
</dbReference>
<organism evidence="3 4">
    <name type="scientific">Cnuella takakiae</name>
    <dbReference type="NCBI Taxonomy" id="1302690"/>
    <lineage>
        <taxon>Bacteria</taxon>
        <taxon>Pseudomonadati</taxon>
        <taxon>Bacteroidota</taxon>
        <taxon>Chitinophagia</taxon>
        <taxon>Chitinophagales</taxon>
        <taxon>Chitinophagaceae</taxon>
        <taxon>Cnuella</taxon>
    </lineage>
</organism>
<proteinExistence type="predicted"/>
<dbReference type="PROSITE" id="PS50093">
    <property type="entry name" value="PKD"/>
    <property type="match status" value="1"/>
</dbReference>
<dbReference type="Pfam" id="PF13585">
    <property type="entry name" value="CHU_C"/>
    <property type="match status" value="1"/>
</dbReference>
<dbReference type="Gene3D" id="2.60.40.10">
    <property type="entry name" value="Immunoglobulins"/>
    <property type="match status" value="2"/>
</dbReference>
<feature type="signal peptide" evidence="1">
    <location>
        <begin position="1"/>
        <end position="19"/>
    </location>
</feature>
<dbReference type="AlphaFoldDB" id="A0A1M4WL87"/>